<proteinExistence type="predicted"/>
<organism evidence="2 3">
    <name type="scientific">Knipowitschia caucasica</name>
    <name type="common">Caucasian dwarf goby</name>
    <name type="synonym">Pomatoschistus caucasicus</name>
    <dbReference type="NCBI Taxonomy" id="637954"/>
    <lineage>
        <taxon>Eukaryota</taxon>
        <taxon>Metazoa</taxon>
        <taxon>Chordata</taxon>
        <taxon>Craniata</taxon>
        <taxon>Vertebrata</taxon>
        <taxon>Euteleostomi</taxon>
        <taxon>Actinopterygii</taxon>
        <taxon>Neopterygii</taxon>
        <taxon>Teleostei</taxon>
        <taxon>Neoteleostei</taxon>
        <taxon>Acanthomorphata</taxon>
        <taxon>Gobiaria</taxon>
        <taxon>Gobiiformes</taxon>
        <taxon>Gobioidei</taxon>
        <taxon>Gobiidae</taxon>
        <taxon>Gobiinae</taxon>
        <taxon>Knipowitschia</taxon>
    </lineage>
</organism>
<dbReference type="EMBL" id="OZ035844">
    <property type="protein sequence ID" value="CAL1598553.1"/>
    <property type="molecule type" value="Genomic_DNA"/>
</dbReference>
<feature type="compositionally biased region" description="Basic and acidic residues" evidence="1">
    <location>
        <begin position="26"/>
        <end position="35"/>
    </location>
</feature>
<reference evidence="2 3" key="1">
    <citation type="submission" date="2024-04" db="EMBL/GenBank/DDBJ databases">
        <authorList>
            <person name="Waldvogel A.-M."/>
            <person name="Schoenle A."/>
        </authorList>
    </citation>
    <scope>NUCLEOTIDE SEQUENCE [LARGE SCALE GENOMIC DNA]</scope>
</reference>
<dbReference type="AlphaFoldDB" id="A0AAV2LBQ9"/>
<sequence>MCACGGGRGHSGGSSDSSSVTWGGVSDKDPIKEHNTGPLLMTAGYRWRRDGSGKVGGKNRGRERESICVPPPPNTPTRPSLSEVSPNGVLNLRTVSRPPPCHLHTVPAHGGLSQTAAFSFSPTSSPSPEGSGPPMRPPTGTNTGSCVPYQKLHLRPASTPVSAPV</sequence>
<evidence type="ECO:0000313" key="3">
    <source>
        <dbReference type="Proteomes" id="UP001497482"/>
    </source>
</evidence>
<name>A0AAV2LBQ9_KNICA</name>
<feature type="compositionally biased region" description="Gly residues" evidence="1">
    <location>
        <begin position="1"/>
        <end position="12"/>
    </location>
</feature>
<protein>
    <submittedName>
        <fullName evidence="2">Uncharacterized protein</fullName>
    </submittedName>
</protein>
<dbReference type="Proteomes" id="UP001497482">
    <property type="component" value="Chromosome 22"/>
</dbReference>
<evidence type="ECO:0000313" key="2">
    <source>
        <dbReference type="EMBL" id="CAL1598553.1"/>
    </source>
</evidence>
<feature type="compositionally biased region" description="Low complexity" evidence="1">
    <location>
        <begin position="13"/>
        <end position="25"/>
    </location>
</feature>
<feature type="region of interest" description="Disordered" evidence="1">
    <location>
        <begin position="1"/>
        <end position="165"/>
    </location>
</feature>
<keyword evidence="3" id="KW-1185">Reference proteome</keyword>
<accession>A0AAV2LBQ9</accession>
<gene>
    <name evidence="2" type="ORF">KC01_LOCUS26920</name>
</gene>
<evidence type="ECO:0000256" key="1">
    <source>
        <dbReference type="SAM" id="MobiDB-lite"/>
    </source>
</evidence>
<feature type="compositionally biased region" description="Low complexity" evidence="1">
    <location>
        <begin position="113"/>
        <end position="133"/>
    </location>
</feature>